<dbReference type="EMBL" id="CAJNNW010002065">
    <property type="protein sequence ID" value="CAE8642734.1"/>
    <property type="molecule type" value="Genomic_DNA"/>
</dbReference>
<keyword evidence="5" id="KW-1185">Reference proteome</keyword>
<reference evidence="3" key="1">
    <citation type="submission" date="2021-02" db="EMBL/GenBank/DDBJ databases">
        <authorList>
            <person name="Dougan E. K."/>
            <person name="Rhodes N."/>
            <person name="Thang M."/>
            <person name="Chan C."/>
        </authorList>
    </citation>
    <scope>NUCLEOTIDE SEQUENCE</scope>
</reference>
<protein>
    <submittedName>
        <fullName evidence="3">Uncharacterized protein</fullName>
    </submittedName>
</protein>
<dbReference type="AlphaFoldDB" id="A0A813HZ59"/>
<dbReference type="EMBL" id="CAJNNV010010713">
    <property type="protein sequence ID" value="CAE8598961.1"/>
    <property type="molecule type" value="Genomic_DNA"/>
</dbReference>
<evidence type="ECO:0000313" key="3">
    <source>
        <dbReference type="EMBL" id="CAE8642734.1"/>
    </source>
</evidence>
<evidence type="ECO:0000313" key="5">
    <source>
        <dbReference type="Proteomes" id="UP000654075"/>
    </source>
</evidence>
<evidence type="ECO:0000313" key="1">
    <source>
        <dbReference type="EMBL" id="CAE8592165.1"/>
    </source>
</evidence>
<name>A0A813HZ59_POLGL</name>
<dbReference type="EMBL" id="CAJNNV010005509">
    <property type="protein sequence ID" value="CAE8592165.1"/>
    <property type="molecule type" value="Genomic_DNA"/>
</dbReference>
<comment type="caution">
    <text evidence="3">The sequence shown here is derived from an EMBL/GenBank/DDBJ whole genome shotgun (WGS) entry which is preliminary data.</text>
</comment>
<dbReference type="Proteomes" id="UP000654075">
    <property type="component" value="Unassembled WGS sequence"/>
</dbReference>
<dbReference type="Proteomes" id="UP000626109">
    <property type="component" value="Unassembled WGS sequence"/>
</dbReference>
<organism evidence="3 4">
    <name type="scientific">Polarella glacialis</name>
    <name type="common">Dinoflagellate</name>
    <dbReference type="NCBI Taxonomy" id="89957"/>
    <lineage>
        <taxon>Eukaryota</taxon>
        <taxon>Sar</taxon>
        <taxon>Alveolata</taxon>
        <taxon>Dinophyceae</taxon>
        <taxon>Suessiales</taxon>
        <taxon>Suessiaceae</taxon>
        <taxon>Polarella</taxon>
    </lineage>
</organism>
<proteinExistence type="predicted"/>
<evidence type="ECO:0000313" key="2">
    <source>
        <dbReference type="EMBL" id="CAE8598961.1"/>
    </source>
</evidence>
<sequence>MALPLSVSSWLLTTLSDEGTRTVALEVAGGIMLCYVLYQSVRFRHSRSQASCYGGSLGHDIRTPDESVINASCLHRVDSPALVRRAQRQLVGDV</sequence>
<accession>A0A813HZ59</accession>
<gene>
    <name evidence="1" type="ORF">PGLA1383_LOCUS10822</name>
    <name evidence="2" type="ORF">PGLA1383_LOCUS17349</name>
    <name evidence="3" type="ORF">PGLA2088_LOCUS2521</name>
</gene>
<evidence type="ECO:0000313" key="4">
    <source>
        <dbReference type="Proteomes" id="UP000626109"/>
    </source>
</evidence>